<reference evidence="2" key="1">
    <citation type="submission" date="2020-05" db="EMBL/GenBank/DDBJ databases">
        <title>WGS assembly of Panicum virgatum.</title>
        <authorList>
            <person name="Lovell J.T."/>
            <person name="Jenkins J."/>
            <person name="Shu S."/>
            <person name="Juenger T.E."/>
            <person name="Schmutz J."/>
        </authorList>
    </citation>
    <scope>NUCLEOTIDE SEQUENCE</scope>
    <source>
        <strain evidence="2">AP13</strain>
    </source>
</reference>
<keyword evidence="1" id="KW-0732">Signal</keyword>
<evidence type="ECO:0008006" key="4">
    <source>
        <dbReference type="Google" id="ProtNLM"/>
    </source>
</evidence>
<feature type="chain" id="PRO_5035929945" description="Secreted protein" evidence="1">
    <location>
        <begin position="20"/>
        <end position="72"/>
    </location>
</feature>
<proteinExistence type="predicted"/>
<protein>
    <recommendedName>
        <fullName evidence="4">Secreted protein</fullName>
    </recommendedName>
</protein>
<evidence type="ECO:0000256" key="1">
    <source>
        <dbReference type="SAM" id="SignalP"/>
    </source>
</evidence>
<keyword evidence="3" id="KW-1185">Reference proteome</keyword>
<evidence type="ECO:0000313" key="2">
    <source>
        <dbReference type="EMBL" id="KAG2620520.1"/>
    </source>
</evidence>
<gene>
    <name evidence="2" type="ORF">PVAP13_3NG220571</name>
</gene>
<name>A0A8T0UCW6_PANVG</name>
<organism evidence="2 3">
    <name type="scientific">Panicum virgatum</name>
    <name type="common">Blackwell switchgrass</name>
    <dbReference type="NCBI Taxonomy" id="38727"/>
    <lineage>
        <taxon>Eukaryota</taxon>
        <taxon>Viridiplantae</taxon>
        <taxon>Streptophyta</taxon>
        <taxon>Embryophyta</taxon>
        <taxon>Tracheophyta</taxon>
        <taxon>Spermatophyta</taxon>
        <taxon>Magnoliopsida</taxon>
        <taxon>Liliopsida</taxon>
        <taxon>Poales</taxon>
        <taxon>Poaceae</taxon>
        <taxon>PACMAD clade</taxon>
        <taxon>Panicoideae</taxon>
        <taxon>Panicodae</taxon>
        <taxon>Paniceae</taxon>
        <taxon>Panicinae</taxon>
        <taxon>Panicum</taxon>
        <taxon>Panicum sect. Hiantes</taxon>
    </lineage>
</organism>
<dbReference type="AlphaFoldDB" id="A0A8T0UCW6"/>
<dbReference type="Proteomes" id="UP000823388">
    <property type="component" value="Chromosome 3N"/>
</dbReference>
<sequence length="72" mass="8065">MLLSCFFLPLWSRVDPSTARVLSACLASESRMNELLPQDSSRRPAQGSLLNLHTTLGLDQLLIFSFFVSRPI</sequence>
<accession>A0A8T0UCW6</accession>
<comment type="caution">
    <text evidence="2">The sequence shown here is derived from an EMBL/GenBank/DDBJ whole genome shotgun (WGS) entry which is preliminary data.</text>
</comment>
<dbReference type="EMBL" id="CM029042">
    <property type="protein sequence ID" value="KAG2620520.1"/>
    <property type="molecule type" value="Genomic_DNA"/>
</dbReference>
<evidence type="ECO:0000313" key="3">
    <source>
        <dbReference type="Proteomes" id="UP000823388"/>
    </source>
</evidence>
<feature type="signal peptide" evidence="1">
    <location>
        <begin position="1"/>
        <end position="19"/>
    </location>
</feature>